<keyword evidence="4 8" id="KW-0479">Metal-binding</keyword>
<proteinExistence type="inferred from homology"/>
<dbReference type="InterPro" id="IPR050556">
    <property type="entry name" value="Type_II_TA_system_RNase"/>
</dbReference>
<organism evidence="10 11">
    <name type="scientific">Cyanobium gracile (strain ATCC 27147 / PCC 6307)</name>
    <dbReference type="NCBI Taxonomy" id="292564"/>
    <lineage>
        <taxon>Bacteria</taxon>
        <taxon>Bacillati</taxon>
        <taxon>Cyanobacteriota</taxon>
        <taxon>Cyanophyceae</taxon>
        <taxon>Synechococcales</taxon>
        <taxon>Prochlorococcaceae</taxon>
        <taxon>Cyanobium</taxon>
    </lineage>
</organism>
<dbReference type="AlphaFoldDB" id="K9P647"/>
<evidence type="ECO:0000256" key="1">
    <source>
        <dbReference type="ARBA" id="ARBA00001946"/>
    </source>
</evidence>
<gene>
    <name evidence="8" type="primary">vapC</name>
    <name evidence="10" type="ordered locus">Cyagr_1698</name>
</gene>
<dbReference type="HOGENOM" id="CLU_118482_1_1_3"/>
<dbReference type="EMBL" id="CP003495">
    <property type="protein sequence ID" value="AFY28847.1"/>
    <property type="molecule type" value="Genomic_DNA"/>
</dbReference>
<dbReference type="CDD" id="cd09882">
    <property type="entry name" value="PIN_MtVapC3-like_start"/>
    <property type="match status" value="1"/>
</dbReference>
<dbReference type="GO" id="GO:0016787">
    <property type="term" value="F:hydrolase activity"/>
    <property type="evidence" value="ECO:0007669"/>
    <property type="project" value="UniProtKB-KW"/>
</dbReference>
<dbReference type="SUPFAM" id="SSF88723">
    <property type="entry name" value="PIN domain-like"/>
    <property type="match status" value="1"/>
</dbReference>
<keyword evidence="2 8" id="KW-1277">Toxin-antitoxin system</keyword>
<dbReference type="Gene3D" id="3.40.50.1010">
    <property type="entry name" value="5'-nuclease"/>
    <property type="match status" value="1"/>
</dbReference>
<evidence type="ECO:0000256" key="2">
    <source>
        <dbReference type="ARBA" id="ARBA00022649"/>
    </source>
</evidence>
<evidence type="ECO:0000256" key="3">
    <source>
        <dbReference type="ARBA" id="ARBA00022722"/>
    </source>
</evidence>
<evidence type="ECO:0000256" key="4">
    <source>
        <dbReference type="ARBA" id="ARBA00022723"/>
    </source>
</evidence>
<evidence type="ECO:0000256" key="8">
    <source>
        <dbReference type="HAMAP-Rule" id="MF_00265"/>
    </source>
</evidence>
<evidence type="ECO:0000256" key="5">
    <source>
        <dbReference type="ARBA" id="ARBA00022801"/>
    </source>
</evidence>
<feature type="domain" description="PIN" evidence="9">
    <location>
        <begin position="4"/>
        <end position="120"/>
    </location>
</feature>
<dbReference type="HAMAP" id="MF_00265">
    <property type="entry name" value="VapC_Nob1"/>
    <property type="match status" value="1"/>
</dbReference>
<evidence type="ECO:0000256" key="6">
    <source>
        <dbReference type="ARBA" id="ARBA00022842"/>
    </source>
</evidence>
<sequence>MTLLLDTSLWIDFTRTRSPSHLKQFIAPFVLDPQAHLAEPVRFELLRSARPEEARLLEAQFATLPSLPTPADLWQQAIALGQACRQIGRTVLSLDLLVAAVALHHDAVLISFDADFDAIASVSELRLNRLVRPYSQTGT</sequence>
<dbReference type="RefSeq" id="WP_015109297.1">
    <property type="nucleotide sequence ID" value="NC_019675.1"/>
</dbReference>
<dbReference type="GO" id="GO:0090729">
    <property type="term" value="F:toxin activity"/>
    <property type="evidence" value="ECO:0007669"/>
    <property type="project" value="UniProtKB-KW"/>
</dbReference>
<dbReference type="PANTHER" id="PTHR33653">
    <property type="entry name" value="RIBONUCLEASE VAPC2"/>
    <property type="match status" value="1"/>
</dbReference>
<comment type="cofactor">
    <cofactor evidence="1 8">
        <name>Mg(2+)</name>
        <dbReference type="ChEBI" id="CHEBI:18420"/>
    </cofactor>
</comment>
<reference evidence="11" key="1">
    <citation type="journal article" date="2013" name="Proc. Natl. Acad. Sci. U.S.A.">
        <title>Improving the coverage of the cyanobacterial phylum using diversity-driven genome sequencing.</title>
        <authorList>
            <person name="Shih P.M."/>
            <person name="Wu D."/>
            <person name="Latifi A."/>
            <person name="Axen S.D."/>
            <person name="Fewer D.P."/>
            <person name="Talla E."/>
            <person name="Calteau A."/>
            <person name="Cai F."/>
            <person name="Tandeau de Marsac N."/>
            <person name="Rippka R."/>
            <person name="Herdman M."/>
            <person name="Sivonen K."/>
            <person name="Coursin T."/>
            <person name="Laurent T."/>
            <person name="Goodwin L."/>
            <person name="Nolan M."/>
            <person name="Davenport K.W."/>
            <person name="Han C.S."/>
            <person name="Rubin E.M."/>
            <person name="Eisen J.A."/>
            <person name="Woyke T."/>
            <person name="Gugger M."/>
            <person name="Kerfeld C.A."/>
        </authorList>
    </citation>
    <scope>NUCLEOTIDE SEQUENCE [LARGE SCALE GENOMIC DNA]</scope>
    <source>
        <strain evidence="11">ATCC 27147 / PCC 6307</strain>
    </source>
</reference>
<dbReference type="PANTHER" id="PTHR33653:SF1">
    <property type="entry name" value="RIBONUCLEASE VAPC2"/>
    <property type="match status" value="1"/>
</dbReference>
<evidence type="ECO:0000313" key="10">
    <source>
        <dbReference type="EMBL" id="AFY28847.1"/>
    </source>
</evidence>
<dbReference type="KEGG" id="cgc:Cyagr_1698"/>
<dbReference type="InterPro" id="IPR022907">
    <property type="entry name" value="VapC_family"/>
</dbReference>
<comment type="similarity">
    <text evidence="7 8">Belongs to the PINc/VapC protein family.</text>
</comment>
<accession>K9P647</accession>
<dbReference type="STRING" id="292564.Cyagr_1698"/>
<dbReference type="GO" id="GO:0004540">
    <property type="term" value="F:RNA nuclease activity"/>
    <property type="evidence" value="ECO:0007669"/>
    <property type="project" value="InterPro"/>
</dbReference>
<evidence type="ECO:0000259" key="9">
    <source>
        <dbReference type="Pfam" id="PF01850"/>
    </source>
</evidence>
<keyword evidence="6 8" id="KW-0460">Magnesium</keyword>
<dbReference type="InterPro" id="IPR029060">
    <property type="entry name" value="PIN-like_dom_sf"/>
</dbReference>
<dbReference type="eggNOG" id="COG1487">
    <property type="taxonomic scope" value="Bacteria"/>
</dbReference>
<keyword evidence="3 8" id="KW-0540">Nuclease</keyword>
<dbReference type="Pfam" id="PF01850">
    <property type="entry name" value="PIN"/>
    <property type="match status" value="1"/>
</dbReference>
<keyword evidence="8" id="KW-0800">Toxin</keyword>
<keyword evidence="5 8" id="KW-0378">Hydrolase</keyword>
<dbReference type="EC" id="3.1.-.-" evidence="8"/>
<evidence type="ECO:0000256" key="7">
    <source>
        <dbReference type="ARBA" id="ARBA00038093"/>
    </source>
</evidence>
<feature type="binding site" evidence="8">
    <location>
        <position position="95"/>
    </location>
    <ligand>
        <name>Mg(2+)</name>
        <dbReference type="ChEBI" id="CHEBI:18420"/>
    </ligand>
</feature>
<dbReference type="InterPro" id="IPR002716">
    <property type="entry name" value="PIN_dom"/>
</dbReference>
<dbReference type="OrthoDB" id="9811788at2"/>
<dbReference type="GO" id="GO:0000287">
    <property type="term" value="F:magnesium ion binding"/>
    <property type="evidence" value="ECO:0007669"/>
    <property type="project" value="UniProtKB-UniRule"/>
</dbReference>
<dbReference type="Proteomes" id="UP000010388">
    <property type="component" value="Chromosome"/>
</dbReference>
<feature type="binding site" evidence="8">
    <location>
        <position position="6"/>
    </location>
    <ligand>
        <name>Mg(2+)</name>
        <dbReference type="ChEBI" id="CHEBI:18420"/>
    </ligand>
</feature>
<protein>
    <recommendedName>
        <fullName evidence="8">Ribonuclease VapC</fullName>
        <shortName evidence="8">RNase VapC</shortName>
        <ecNumber evidence="8">3.1.-.-</ecNumber>
    </recommendedName>
    <alternativeName>
        <fullName evidence="8">Toxin VapC</fullName>
    </alternativeName>
</protein>
<name>K9P647_CYAGP</name>
<evidence type="ECO:0000313" key="11">
    <source>
        <dbReference type="Proteomes" id="UP000010388"/>
    </source>
</evidence>
<comment type="function">
    <text evidence="8">Toxic component of a toxin-antitoxin (TA) system. An RNase.</text>
</comment>